<dbReference type="AlphaFoldDB" id="A0A1H1S839"/>
<dbReference type="InterPro" id="IPR017853">
    <property type="entry name" value="GH"/>
</dbReference>
<keyword evidence="9 12" id="KW-0119">Carbohydrate metabolism</keyword>
<dbReference type="Proteomes" id="UP000198688">
    <property type="component" value="Chromosome I"/>
</dbReference>
<gene>
    <name evidence="15" type="ORF">SAMN04489716_0790</name>
</gene>
<evidence type="ECO:0000256" key="13">
    <source>
        <dbReference type="SAM" id="SignalP"/>
    </source>
</evidence>
<dbReference type="Gene3D" id="3.20.20.80">
    <property type="entry name" value="Glycosidases"/>
    <property type="match status" value="1"/>
</dbReference>
<dbReference type="EMBL" id="LT629758">
    <property type="protein sequence ID" value="SDS44091.1"/>
    <property type="molecule type" value="Genomic_DNA"/>
</dbReference>
<dbReference type="RefSeq" id="WP_092541651.1">
    <property type="nucleotide sequence ID" value="NZ_BOMJ01000009.1"/>
</dbReference>
<comment type="catalytic activity">
    <reaction evidence="1 12">
        <text>Endohydrolysis of (1-&gt;4)-alpha-D-glucosidic linkages in polysaccharides containing three or more (1-&gt;4)-alpha-linked D-glucose units.</text>
        <dbReference type="EC" id="3.2.1.1"/>
    </reaction>
</comment>
<dbReference type="InterPro" id="IPR013780">
    <property type="entry name" value="Glyco_hydro_b"/>
</dbReference>
<dbReference type="GO" id="GO:0004556">
    <property type="term" value="F:alpha-amylase activity"/>
    <property type="evidence" value="ECO:0007669"/>
    <property type="project" value="UniProtKB-UniRule"/>
</dbReference>
<keyword evidence="7 12" id="KW-0378">Hydrolase</keyword>
<dbReference type="InterPro" id="IPR006048">
    <property type="entry name" value="A-amylase/branching_C"/>
</dbReference>
<dbReference type="InterPro" id="IPR006047">
    <property type="entry name" value="GH13_cat_dom"/>
</dbReference>
<keyword evidence="13" id="KW-0732">Signal</keyword>
<dbReference type="EC" id="3.2.1.1" evidence="4 12"/>
<dbReference type="FunFam" id="2.60.40.10:FF:000552">
    <property type="entry name" value="Related to glucoamylase"/>
    <property type="match status" value="1"/>
</dbReference>
<name>A0A1H1S839_9ACTN</name>
<evidence type="ECO:0000256" key="7">
    <source>
        <dbReference type="ARBA" id="ARBA00022801"/>
    </source>
</evidence>
<dbReference type="InterPro" id="IPR002044">
    <property type="entry name" value="CBM20"/>
</dbReference>
<dbReference type="SMART" id="SM01065">
    <property type="entry name" value="CBM_2"/>
    <property type="match status" value="1"/>
</dbReference>
<sequence>MNRRLRVAVTRVSTVVLMAAGGATAIVLTQQADAAVRLNDSDVTANLWSWNWRSVAAACTGQLGPAGYGAVQVAPPQESVSLPTSPVGAHPWWEVYQPVSYRIDSRLGNREQFAGMVQSCHDAGVRVYVDAVVNHTAGSNNTHTSGYAGSTFDPKGFGYPAVPYTTADFHHAGDGTCNDEDGQIDSWNDRAEVQNCELSGLSDLKTESGAVRGKITGYLNDLVGLGVDGFRVDAAKHIAQADFAAIVAGLNTTTAEGKAPYIAQEVTAGGTGTLAPSAFTANGDVLGFSYADALHNHFTDGTLNELGGIPGWSLDLPSAKTAAMVANHDTERDKSTLRYQDGVTYTLANYFLLAYPQGKPFLYDGFTFSDDNTGQSPPADATGMVSDTVCGTGAWQCLTQSTGIKGLVAWRNTVKAATTVADFTATAKNVIGFRRGTLGWAGINASGSASTATYPTGLTDGVYCDRVTDCATTVTVTGGKAPVTIPAGSAVAIDVNSRKDSGACTTVAVQFDAEVTTAWGENVFVLGDQSALSNWSTSGGVALSSASYPVWKGAVSLPANTTVQYKYVKKNGTTISWESGENRTVNTGSACTLTLTDTWR</sequence>
<keyword evidence="16" id="KW-1185">Reference proteome</keyword>
<feature type="signal peptide" evidence="13">
    <location>
        <begin position="1"/>
        <end position="34"/>
    </location>
</feature>
<dbReference type="SUPFAM" id="SSF49452">
    <property type="entry name" value="Starch-binding domain-like"/>
    <property type="match status" value="1"/>
</dbReference>
<dbReference type="InterPro" id="IPR006046">
    <property type="entry name" value="Alpha_amylase"/>
</dbReference>
<dbReference type="GO" id="GO:0005975">
    <property type="term" value="P:carbohydrate metabolic process"/>
    <property type="evidence" value="ECO:0007669"/>
    <property type="project" value="InterPro"/>
</dbReference>
<dbReference type="SMART" id="SM00632">
    <property type="entry name" value="Aamy_C"/>
    <property type="match status" value="1"/>
</dbReference>
<dbReference type="PRINTS" id="PR00110">
    <property type="entry name" value="ALPHAAMYLASE"/>
</dbReference>
<dbReference type="Gene3D" id="2.60.40.1180">
    <property type="entry name" value="Golgi alpha-mannosidase II"/>
    <property type="match status" value="1"/>
</dbReference>
<dbReference type="PANTHER" id="PTHR43447">
    <property type="entry name" value="ALPHA-AMYLASE"/>
    <property type="match status" value="1"/>
</dbReference>
<proteinExistence type="inferred from homology"/>
<evidence type="ECO:0000313" key="15">
    <source>
        <dbReference type="EMBL" id="SDS44091.1"/>
    </source>
</evidence>
<evidence type="ECO:0000256" key="1">
    <source>
        <dbReference type="ARBA" id="ARBA00000548"/>
    </source>
</evidence>
<evidence type="ECO:0000256" key="2">
    <source>
        <dbReference type="ARBA" id="ARBA00001913"/>
    </source>
</evidence>
<reference evidence="15 16" key="1">
    <citation type="submission" date="2016-10" db="EMBL/GenBank/DDBJ databases">
        <authorList>
            <person name="de Groot N.N."/>
        </authorList>
    </citation>
    <scope>NUCLEOTIDE SEQUENCE [LARGE SCALE GENOMIC DNA]</scope>
    <source>
        <strain evidence="15 16">DSM 43941</strain>
    </source>
</reference>
<dbReference type="Pfam" id="PF00686">
    <property type="entry name" value="CBM_20"/>
    <property type="match status" value="1"/>
</dbReference>
<evidence type="ECO:0000259" key="14">
    <source>
        <dbReference type="PROSITE" id="PS51166"/>
    </source>
</evidence>
<evidence type="ECO:0000256" key="11">
    <source>
        <dbReference type="RuleBase" id="RU003615"/>
    </source>
</evidence>
<evidence type="ECO:0000256" key="10">
    <source>
        <dbReference type="ARBA" id="ARBA00023295"/>
    </source>
</evidence>
<evidence type="ECO:0000256" key="9">
    <source>
        <dbReference type="ARBA" id="ARBA00023277"/>
    </source>
</evidence>
<dbReference type="STRING" id="113562.SAMN04489716_0790"/>
<dbReference type="Gene3D" id="2.60.40.10">
    <property type="entry name" value="Immunoglobulins"/>
    <property type="match status" value="1"/>
</dbReference>
<protein>
    <recommendedName>
        <fullName evidence="5 12">Alpha-amylase</fullName>
        <ecNumber evidence="4 12">3.2.1.1</ecNumber>
    </recommendedName>
</protein>
<dbReference type="InterPro" id="IPR031319">
    <property type="entry name" value="A-amylase_C"/>
</dbReference>
<dbReference type="SUPFAM" id="SSF51445">
    <property type="entry name" value="(Trans)glycosidases"/>
    <property type="match status" value="1"/>
</dbReference>
<dbReference type="SUPFAM" id="SSF51011">
    <property type="entry name" value="Glycosyl hydrolase domain"/>
    <property type="match status" value="1"/>
</dbReference>
<dbReference type="OrthoDB" id="9805159at2"/>
<comment type="similarity">
    <text evidence="3 11">Belongs to the glycosyl hydrolase 13 family.</text>
</comment>
<dbReference type="Pfam" id="PF00128">
    <property type="entry name" value="Alpha-amylase"/>
    <property type="match status" value="1"/>
</dbReference>
<evidence type="ECO:0000256" key="4">
    <source>
        <dbReference type="ARBA" id="ARBA00012595"/>
    </source>
</evidence>
<dbReference type="GO" id="GO:2001070">
    <property type="term" value="F:starch binding"/>
    <property type="evidence" value="ECO:0007669"/>
    <property type="project" value="InterPro"/>
</dbReference>
<dbReference type="InterPro" id="IPR013784">
    <property type="entry name" value="Carb-bd-like_fold"/>
</dbReference>
<keyword evidence="10 12" id="KW-0326">Glycosidase</keyword>
<comment type="cofactor">
    <cofactor evidence="2">
        <name>Ca(2+)</name>
        <dbReference type="ChEBI" id="CHEBI:29108"/>
    </cofactor>
</comment>
<organism evidence="15 16">
    <name type="scientific">Actinoplanes derwentensis</name>
    <dbReference type="NCBI Taxonomy" id="113562"/>
    <lineage>
        <taxon>Bacteria</taxon>
        <taxon>Bacillati</taxon>
        <taxon>Actinomycetota</taxon>
        <taxon>Actinomycetes</taxon>
        <taxon>Micromonosporales</taxon>
        <taxon>Micromonosporaceae</taxon>
        <taxon>Actinoplanes</taxon>
    </lineage>
</organism>
<evidence type="ECO:0000256" key="5">
    <source>
        <dbReference type="ARBA" id="ARBA00017303"/>
    </source>
</evidence>
<dbReference type="InterPro" id="IPR013783">
    <property type="entry name" value="Ig-like_fold"/>
</dbReference>
<dbReference type="GO" id="GO:0046872">
    <property type="term" value="F:metal ion binding"/>
    <property type="evidence" value="ECO:0007669"/>
    <property type="project" value="UniProtKB-KW"/>
</dbReference>
<dbReference type="SMART" id="SM00642">
    <property type="entry name" value="Aamy"/>
    <property type="match status" value="1"/>
</dbReference>
<accession>A0A1H1S839</accession>
<keyword evidence="6" id="KW-0479">Metal-binding</keyword>
<evidence type="ECO:0000256" key="3">
    <source>
        <dbReference type="ARBA" id="ARBA00008061"/>
    </source>
</evidence>
<feature type="domain" description="CBM20" evidence="14">
    <location>
        <begin position="501"/>
        <end position="600"/>
    </location>
</feature>
<evidence type="ECO:0000256" key="8">
    <source>
        <dbReference type="ARBA" id="ARBA00022837"/>
    </source>
</evidence>
<keyword evidence="8" id="KW-0106">Calcium</keyword>
<evidence type="ECO:0000256" key="6">
    <source>
        <dbReference type="ARBA" id="ARBA00022723"/>
    </source>
</evidence>
<evidence type="ECO:0000313" key="16">
    <source>
        <dbReference type="Proteomes" id="UP000198688"/>
    </source>
</evidence>
<dbReference type="CDD" id="cd11317">
    <property type="entry name" value="AmyAc_bac_euk_AmyA"/>
    <property type="match status" value="1"/>
</dbReference>
<evidence type="ECO:0000256" key="12">
    <source>
        <dbReference type="RuleBase" id="RU361134"/>
    </source>
</evidence>
<dbReference type="PROSITE" id="PS51166">
    <property type="entry name" value="CBM20"/>
    <property type="match status" value="1"/>
</dbReference>
<feature type="chain" id="PRO_5009259730" description="Alpha-amylase" evidence="13">
    <location>
        <begin position="35"/>
        <end position="600"/>
    </location>
</feature>
<dbReference type="Pfam" id="PF02806">
    <property type="entry name" value="Alpha-amylase_C"/>
    <property type="match status" value="1"/>
</dbReference>